<evidence type="ECO:0000259" key="3">
    <source>
        <dbReference type="Pfam" id="PF04775"/>
    </source>
</evidence>
<dbReference type="PIRSF" id="PIRSF016521">
    <property type="entry name" value="Acyl-CoA_hydro"/>
    <property type="match status" value="1"/>
</dbReference>
<dbReference type="Pfam" id="PF04775">
    <property type="entry name" value="Bile_Hydr_Trans"/>
    <property type="match status" value="1"/>
</dbReference>
<reference evidence="5 6" key="1">
    <citation type="journal article" date="2015" name="Genome Biol.">
        <title>Comparative genomics of Steinernema reveals deeply conserved gene regulatory networks.</title>
        <authorList>
            <person name="Dillman A.R."/>
            <person name="Macchietto M."/>
            <person name="Porter C.F."/>
            <person name="Rogers A."/>
            <person name="Williams B."/>
            <person name="Antoshechkin I."/>
            <person name="Lee M.M."/>
            <person name="Goodwin Z."/>
            <person name="Lu X."/>
            <person name="Lewis E.E."/>
            <person name="Goodrich-Blair H."/>
            <person name="Stock S.P."/>
            <person name="Adams B.J."/>
            <person name="Sternberg P.W."/>
            <person name="Mortazavi A."/>
        </authorList>
    </citation>
    <scope>NUCLEOTIDE SEQUENCE [LARGE SCALE GENOMIC DNA]</scope>
    <source>
        <strain evidence="5 6">ALL</strain>
    </source>
</reference>
<evidence type="ECO:0000256" key="1">
    <source>
        <dbReference type="ARBA" id="ARBA00006538"/>
    </source>
</evidence>
<dbReference type="Proteomes" id="UP000298663">
    <property type="component" value="Unassembled WGS sequence"/>
</dbReference>
<dbReference type="Gene3D" id="3.40.50.1820">
    <property type="entry name" value="alpha/beta hydrolase"/>
    <property type="match status" value="1"/>
</dbReference>
<feature type="active site" description="Charge relay system" evidence="2">
    <location>
        <position position="332"/>
    </location>
</feature>
<comment type="caution">
    <text evidence="5">The sequence shown here is derived from an EMBL/GenBank/DDBJ whole genome shotgun (WGS) entry which is preliminary data.</text>
</comment>
<name>A0A4U5MFR9_STECR</name>
<dbReference type="STRING" id="34508.A0A4U5MFR9"/>
<sequence>MKWSVNPSTPTLLDANLEIAASGLPPNEEVRVTLTLLHSNAQFQSFAKFVVPGDGVLDFAKTASFEGTYTECDGMGLFSSMCLMPSQRLGTVLSFGNVEGLFLNYQLHVYDRKNRLLGQQTLQKFILDPNVERREIAVGRIRGVLFKPRGAKDRRFPTVIDLFGLGGGCREYRAALLASKGFAVLALALYSYRDLPKFNTLVHIEYMKEAIDWILGQPFSSSKCSILAHSFGAIVGYQTVVRYPGISSMVALNGLPYVDGFGTVLENGKTVPSFPFRRDHAKEVVHMGNVTHYSPMWDVILDNEAEEVAKFRIPLESAPEDVAFMIVSSGDDRTNCYKRVNKELVERLKNANPRRRVDSVLLPNSGHMIDPPHMPHIGIAYTPPVYWAQGGHQYLQCVEQRQLWPQIIAFLRETIPADSMKEQSKL</sequence>
<gene>
    <name evidence="5" type="ORF">L596_024119</name>
</gene>
<dbReference type="PANTHER" id="PTHR10824:SF4">
    <property type="entry name" value="ACYL-COENZYME A THIOESTERASE 1-LIKE"/>
    <property type="match status" value="1"/>
</dbReference>
<feature type="active site" description="Charge relay system" evidence="2">
    <location>
        <position position="230"/>
    </location>
</feature>
<dbReference type="EMBL" id="AZBU02000008">
    <property type="protein sequence ID" value="TKR68077.1"/>
    <property type="molecule type" value="Genomic_DNA"/>
</dbReference>
<evidence type="ECO:0008006" key="7">
    <source>
        <dbReference type="Google" id="ProtNLM"/>
    </source>
</evidence>
<protein>
    <recommendedName>
        <fullName evidence="7">BAAT/Acyl-CoA thioester hydrolase C-terminal domain-containing protein</fullName>
    </recommendedName>
</protein>
<dbReference type="GO" id="GO:0006631">
    <property type="term" value="P:fatty acid metabolic process"/>
    <property type="evidence" value="ECO:0007669"/>
    <property type="project" value="TreeGrafter"/>
</dbReference>
<dbReference type="AlphaFoldDB" id="A0A4U5MFR9"/>
<keyword evidence="6" id="KW-1185">Reference proteome</keyword>
<evidence type="ECO:0000313" key="5">
    <source>
        <dbReference type="EMBL" id="TKR68077.1"/>
    </source>
</evidence>
<proteinExistence type="inferred from homology"/>
<evidence type="ECO:0000259" key="4">
    <source>
        <dbReference type="Pfam" id="PF08840"/>
    </source>
</evidence>
<dbReference type="OrthoDB" id="6347013at2759"/>
<dbReference type="InterPro" id="IPR042490">
    <property type="entry name" value="Thio_Ohase/BAAT_N"/>
</dbReference>
<dbReference type="InterPro" id="IPR006862">
    <property type="entry name" value="Thio_Ohase/aa_AcTrfase"/>
</dbReference>
<dbReference type="InterPro" id="IPR029058">
    <property type="entry name" value="AB_hydrolase_fold"/>
</dbReference>
<feature type="active site" description="Charge relay system" evidence="2">
    <location>
        <position position="367"/>
    </location>
</feature>
<dbReference type="InterPro" id="IPR014940">
    <property type="entry name" value="BAAT_C"/>
</dbReference>
<dbReference type="Gene3D" id="2.60.40.2240">
    <property type="entry name" value="Acyl-CoA thioester hydrolase/BAAT N-terminal domain"/>
    <property type="match status" value="1"/>
</dbReference>
<evidence type="ECO:0000256" key="2">
    <source>
        <dbReference type="PIRSR" id="PIRSR016521-1"/>
    </source>
</evidence>
<dbReference type="PANTHER" id="PTHR10824">
    <property type="entry name" value="ACYL-COENZYME A THIOESTERASE-RELATED"/>
    <property type="match status" value="1"/>
</dbReference>
<dbReference type="GO" id="GO:0047617">
    <property type="term" value="F:fatty acyl-CoA hydrolase activity"/>
    <property type="evidence" value="ECO:0007669"/>
    <property type="project" value="TreeGrafter"/>
</dbReference>
<organism evidence="5 6">
    <name type="scientific">Steinernema carpocapsae</name>
    <name type="common">Entomopathogenic nematode</name>
    <dbReference type="NCBI Taxonomy" id="34508"/>
    <lineage>
        <taxon>Eukaryota</taxon>
        <taxon>Metazoa</taxon>
        <taxon>Ecdysozoa</taxon>
        <taxon>Nematoda</taxon>
        <taxon>Chromadorea</taxon>
        <taxon>Rhabditida</taxon>
        <taxon>Tylenchina</taxon>
        <taxon>Panagrolaimomorpha</taxon>
        <taxon>Strongyloidoidea</taxon>
        <taxon>Steinernematidae</taxon>
        <taxon>Steinernema</taxon>
    </lineage>
</organism>
<evidence type="ECO:0000313" key="6">
    <source>
        <dbReference type="Proteomes" id="UP000298663"/>
    </source>
</evidence>
<feature type="domain" description="BAAT/Acyl-CoA thioester hydrolase C-terminal" evidence="4">
    <location>
        <begin position="202"/>
        <end position="414"/>
    </location>
</feature>
<dbReference type="Pfam" id="PF08840">
    <property type="entry name" value="BAAT_C"/>
    <property type="match status" value="1"/>
</dbReference>
<comment type="similarity">
    <text evidence="1">Belongs to the C/M/P thioester hydrolase family.</text>
</comment>
<feature type="domain" description="Acyl-CoA thioester hydrolase/bile acid-CoA amino acid N-acetyltransferase" evidence="3">
    <location>
        <begin position="14"/>
        <end position="136"/>
    </location>
</feature>
<dbReference type="InterPro" id="IPR016662">
    <property type="entry name" value="Acyl-CoA_thioEstase_long-chain"/>
</dbReference>
<dbReference type="SUPFAM" id="SSF53474">
    <property type="entry name" value="alpha/beta-Hydrolases"/>
    <property type="match status" value="1"/>
</dbReference>
<reference evidence="5 6" key="2">
    <citation type="journal article" date="2019" name="G3 (Bethesda)">
        <title>Hybrid Assembly of the Genome of the Entomopathogenic Nematode Steinernema carpocapsae Identifies the X-Chromosome.</title>
        <authorList>
            <person name="Serra L."/>
            <person name="Macchietto M."/>
            <person name="Macias-Munoz A."/>
            <person name="McGill C.J."/>
            <person name="Rodriguez I.M."/>
            <person name="Rodriguez B."/>
            <person name="Murad R."/>
            <person name="Mortazavi A."/>
        </authorList>
    </citation>
    <scope>NUCLEOTIDE SEQUENCE [LARGE SCALE GENOMIC DNA]</scope>
    <source>
        <strain evidence="5 6">ALL</strain>
    </source>
</reference>
<dbReference type="GO" id="GO:0006637">
    <property type="term" value="P:acyl-CoA metabolic process"/>
    <property type="evidence" value="ECO:0007669"/>
    <property type="project" value="InterPro"/>
</dbReference>
<accession>A0A4U5MFR9</accession>